<accession>A0A2T4UGG0</accession>
<dbReference type="InterPro" id="IPR052042">
    <property type="entry name" value="Tail_sheath_structural"/>
</dbReference>
<dbReference type="Proteomes" id="UP000240739">
    <property type="component" value="Unassembled WGS sequence"/>
</dbReference>
<dbReference type="EMBL" id="PYYB01000001">
    <property type="protein sequence ID" value="PTL58297.1"/>
    <property type="molecule type" value="Genomic_DNA"/>
</dbReference>
<evidence type="ECO:0000256" key="1">
    <source>
        <dbReference type="ARBA" id="ARBA00008005"/>
    </source>
</evidence>
<evidence type="ECO:0000313" key="3">
    <source>
        <dbReference type="EMBL" id="PTL58297.1"/>
    </source>
</evidence>
<evidence type="ECO:0000313" key="4">
    <source>
        <dbReference type="Proteomes" id="UP000240739"/>
    </source>
</evidence>
<reference evidence="3 4" key="1">
    <citation type="submission" date="2018-03" db="EMBL/GenBank/DDBJ databases">
        <title>Aquarubrobacter algicola gen. nov., sp. nov., a novel actinobacterium isolated from shallow eutrophic lake during the end of cyanobacterial harmful algal blooms.</title>
        <authorList>
            <person name="Chun S.J."/>
        </authorList>
    </citation>
    <scope>NUCLEOTIDE SEQUENCE [LARGE SCALE GENOMIC DNA]</scope>
    <source>
        <strain evidence="3 4">Seoho-28</strain>
    </source>
</reference>
<dbReference type="OrthoDB" id="9767864at2"/>
<dbReference type="AlphaFoldDB" id="A0A2T4UGG0"/>
<dbReference type="InterPro" id="IPR035089">
    <property type="entry name" value="Phage_sheath_subtilisin"/>
</dbReference>
<dbReference type="RefSeq" id="WP_107566735.1">
    <property type="nucleotide sequence ID" value="NZ_PYYB01000001.1"/>
</dbReference>
<dbReference type="Gene3D" id="3.40.50.11780">
    <property type="match status" value="1"/>
</dbReference>
<dbReference type="PANTHER" id="PTHR35861:SF1">
    <property type="entry name" value="PHAGE TAIL SHEATH PROTEIN"/>
    <property type="match status" value="1"/>
</dbReference>
<dbReference type="Pfam" id="PF04984">
    <property type="entry name" value="Phage_sheath_1"/>
    <property type="match status" value="1"/>
</dbReference>
<feature type="domain" description="Tail sheath protein subtilisin-like" evidence="2">
    <location>
        <begin position="143"/>
        <end position="282"/>
    </location>
</feature>
<comment type="similarity">
    <text evidence="1">Belongs to the myoviridae tail sheath protein family.</text>
</comment>
<keyword evidence="4" id="KW-1185">Reference proteome</keyword>
<comment type="caution">
    <text evidence="3">The sequence shown here is derived from an EMBL/GenBank/DDBJ whole genome shotgun (WGS) entry which is preliminary data.</text>
</comment>
<organism evidence="3 4">
    <name type="scientific">Paraconexibacter algicola</name>
    <dbReference type="NCBI Taxonomy" id="2133960"/>
    <lineage>
        <taxon>Bacteria</taxon>
        <taxon>Bacillati</taxon>
        <taxon>Actinomycetota</taxon>
        <taxon>Thermoleophilia</taxon>
        <taxon>Solirubrobacterales</taxon>
        <taxon>Paraconexibacteraceae</taxon>
        <taxon>Paraconexibacter</taxon>
    </lineage>
</organism>
<evidence type="ECO:0000259" key="2">
    <source>
        <dbReference type="Pfam" id="PF04984"/>
    </source>
</evidence>
<proteinExistence type="inferred from homology"/>
<sequence length="391" mass="41494">MSPELHGAVHADPPTLPVLEHERVPAIDPLPAAETAFVGFAAGGPLDRPVRVSSLDEFSAAFSDPDHPRAGPLVRGGMLGHAVRGFFENGGGACWVIRTPGTPGESDEAAHVGIASGGGMQLLATLDGPLVIVAPDAYGIGPDPAIADRVQAALGRLADASADRIAILAAPMDATTQDVLQWRARLGLDSPAAAVFHPWISPGDGPAGLRRTITPVGHVAGVWARLERRHGVGRAPTASRLAGAASLQGEVARDEQQQLQRNGINVLRAWPEETVHVWGARSLSSDQDFRYVHHRRIVAHLAGSVLRGTAWVGTTDGDEDVQRRVRLAVVDFLGRAWRDGLLHGAAAEQAFQVETEVVQDGRRRALVLTLGLAIRHPAELRRVRVAQPLAQ</sequence>
<name>A0A2T4UGG0_9ACTN</name>
<protein>
    <recommendedName>
        <fullName evidence="2">Tail sheath protein subtilisin-like domain-containing protein</fullName>
    </recommendedName>
</protein>
<gene>
    <name evidence="3" type="ORF">C7Y72_00855</name>
</gene>
<dbReference type="PANTHER" id="PTHR35861">
    <property type="match status" value="1"/>
</dbReference>